<dbReference type="InterPro" id="IPR009843">
    <property type="entry name" value="DUF1403"/>
</dbReference>
<sequence length="324" mass="35075">MIRAPTPPFVTLATPTVSGWAIPHGPVATDAAAVFMAGAALNALDVLVRSDPPWAGAWRQRLALRNAVAAVRLAGRIEDEAALRDVWNLRPPGADLSAIGPAGGILAAWRRLVSRVPELDADMLAGIVDLFGLRWGEFFASVADQVVHLVEDDDGRPAPYSAAAIVAYVYRARLDAEPLGWWLADLVLARKLRWPRPVPLLMAQVFTPAFQTEGGRGIATRIRPGEQNFERAVCLALAHGATEACRLGTELGRRADRLLSVAPKLRAKGAGEAIEKLLDDDAVSGALVTKNLSRFASRRLFERLRTLDAVRELSGRSTFRLYGL</sequence>
<dbReference type="RefSeq" id="WP_337093002.1">
    <property type="nucleotide sequence ID" value="NZ_JAPYKO010000005.1"/>
</dbReference>
<organism evidence="1 2">
    <name type="scientific">Mesorhizobium argentiipisi</name>
    <dbReference type="NCBI Taxonomy" id="3015175"/>
    <lineage>
        <taxon>Bacteria</taxon>
        <taxon>Pseudomonadati</taxon>
        <taxon>Pseudomonadota</taxon>
        <taxon>Alphaproteobacteria</taxon>
        <taxon>Hyphomicrobiales</taxon>
        <taxon>Phyllobacteriaceae</taxon>
        <taxon>Mesorhizobium</taxon>
    </lineage>
</organism>
<proteinExistence type="predicted"/>
<protein>
    <submittedName>
        <fullName evidence="1">DUF1403 family protein</fullName>
    </submittedName>
</protein>
<evidence type="ECO:0000313" key="2">
    <source>
        <dbReference type="Proteomes" id="UP001366503"/>
    </source>
</evidence>
<dbReference type="EMBL" id="JAPYKO010000005">
    <property type="protein sequence ID" value="MEI9402619.1"/>
    <property type="molecule type" value="Genomic_DNA"/>
</dbReference>
<gene>
    <name evidence="1" type="ORF">O7A05_10685</name>
</gene>
<name>A0ABU8KCV0_9HYPH</name>
<comment type="caution">
    <text evidence="1">The sequence shown here is derived from an EMBL/GenBank/DDBJ whole genome shotgun (WGS) entry which is preliminary data.</text>
</comment>
<dbReference type="Pfam" id="PF07183">
    <property type="entry name" value="DUF1403"/>
    <property type="match status" value="1"/>
</dbReference>
<dbReference type="Proteomes" id="UP001366503">
    <property type="component" value="Unassembled WGS sequence"/>
</dbReference>
<accession>A0ABU8KCV0</accession>
<keyword evidence="2" id="KW-1185">Reference proteome</keyword>
<reference evidence="1 2" key="1">
    <citation type="submission" date="2022-12" db="EMBL/GenBank/DDBJ databases">
        <authorList>
            <person name="Muema E."/>
        </authorList>
    </citation>
    <scope>NUCLEOTIDE SEQUENCE [LARGE SCALE GENOMIC DNA]</scope>
    <source>
        <strain evidence="2">1330</strain>
    </source>
</reference>
<evidence type="ECO:0000313" key="1">
    <source>
        <dbReference type="EMBL" id="MEI9402619.1"/>
    </source>
</evidence>